<keyword evidence="3" id="KW-0813">Transport</keyword>
<evidence type="ECO:0000256" key="7">
    <source>
        <dbReference type="ARBA" id="ARBA00023065"/>
    </source>
</evidence>
<proteinExistence type="predicted"/>
<dbReference type="InterPro" id="IPR050298">
    <property type="entry name" value="Gram-neg_bact_OMP"/>
</dbReference>
<evidence type="ECO:0000256" key="2">
    <source>
        <dbReference type="ARBA" id="ARBA00011233"/>
    </source>
</evidence>
<dbReference type="Pfam" id="PF13609">
    <property type="entry name" value="Porin_4"/>
    <property type="match status" value="1"/>
</dbReference>
<keyword evidence="7" id="KW-0406">Ion transport</keyword>
<feature type="chain" id="PRO_5007619316" evidence="11">
    <location>
        <begin position="22"/>
        <end position="378"/>
    </location>
</feature>
<dbReference type="GO" id="GO:0015288">
    <property type="term" value="F:porin activity"/>
    <property type="evidence" value="ECO:0007669"/>
    <property type="project" value="UniProtKB-KW"/>
</dbReference>
<evidence type="ECO:0000256" key="3">
    <source>
        <dbReference type="ARBA" id="ARBA00022448"/>
    </source>
</evidence>
<keyword evidence="14" id="KW-1185">Reference proteome</keyword>
<dbReference type="AlphaFoldDB" id="A0A157ZHS6"/>
<dbReference type="Gene3D" id="2.40.160.10">
    <property type="entry name" value="Porin"/>
    <property type="match status" value="1"/>
</dbReference>
<feature type="domain" description="Porin" evidence="12">
    <location>
        <begin position="12"/>
        <end position="335"/>
    </location>
</feature>
<dbReference type="GO" id="GO:0046930">
    <property type="term" value="C:pore complex"/>
    <property type="evidence" value="ECO:0007669"/>
    <property type="project" value="UniProtKB-KW"/>
</dbReference>
<keyword evidence="8" id="KW-0626">Porin</keyword>
<accession>A0A157ZHS6</accession>
<dbReference type="RefSeq" id="WP_061173364.1">
    <property type="nucleotide sequence ID" value="NZ_FCOE02000002.1"/>
</dbReference>
<evidence type="ECO:0000256" key="6">
    <source>
        <dbReference type="ARBA" id="ARBA00022729"/>
    </source>
</evidence>
<keyword evidence="9" id="KW-0472">Membrane</keyword>
<gene>
    <name evidence="13" type="ORF">AWB80_00844</name>
</gene>
<keyword evidence="10" id="KW-0998">Cell outer membrane</keyword>
<dbReference type="STRING" id="1777141.AWB80_00844"/>
<evidence type="ECO:0000259" key="12">
    <source>
        <dbReference type="Pfam" id="PF13609"/>
    </source>
</evidence>
<reference evidence="13" key="1">
    <citation type="submission" date="2016-01" db="EMBL/GenBank/DDBJ databases">
        <authorList>
            <person name="Peeters C."/>
        </authorList>
    </citation>
    <scope>NUCLEOTIDE SEQUENCE [LARGE SCALE GENOMIC DNA]</scope>
    <source>
        <strain evidence="13">LMG 29323</strain>
    </source>
</reference>
<evidence type="ECO:0000256" key="10">
    <source>
        <dbReference type="ARBA" id="ARBA00023237"/>
    </source>
</evidence>
<evidence type="ECO:0000256" key="9">
    <source>
        <dbReference type="ARBA" id="ARBA00023136"/>
    </source>
</evidence>
<dbReference type="PANTHER" id="PTHR34501">
    <property type="entry name" value="PROTEIN YDDL-RELATED"/>
    <property type="match status" value="1"/>
</dbReference>
<dbReference type="InterPro" id="IPR023614">
    <property type="entry name" value="Porin_dom_sf"/>
</dbReference>
<dbReference type="PANTHER" id="PTHR34501:SF9">
    <property type="entry name" value="MAJOR OUTER MEMBRANE PROTEIN P.IA"/>
    <property type="match status" value="1"/>
</dbReference>
<organism evidence="13 14">
    <name type="scientific">Caballeronia pedi</name>
    <dbReference type="NCBI Taxonomy" id="1777141"/>
    <lineage>
        <taxon>Bacteria</taxon>
        <taxon>Pseudomonadati</taxon>
        <taxon>Pseudomonadota</taxon>
        <taxon>Betaproteobacteria</taxon>
        <taxon>Burkholderiales</taxon>
        <taxon>Burkholderiaceae</taxon>
        <taxon>Caballeronia</taxon>
    </lineage>
</organism>
<evidence type="ECO:0000313" key="13">
    <source>
        <dbReference type="EMBL" id="SAK45094.1"/>
    </source>
</evidence>
<keyword evidence="4" id="KW-1134">Transmembrane beta strand</keyword>
<evidence type="ECO:0000313" key="14">
    <source>
        <dbReference type="Proteomes" id="UP000054911"/>
    </source>
</evidence>
<evidence type="ECO:0000256" key="5">
    <source>
        <dbReference type="ARBA" id="ARBA00022692"/>
    </source>
</evidence>
<dbReference type="InterPro" id="IPR033900">
    <property type="entry name" value="Gram_neg_porin_domain"/>
</dbReference>
<dbReference type="OrthoDB" id="8982743at2"/>
<dbReference type="Proteomes" id="UP000054911">
    <property type="component" value="Unassembled WGS sequence"/>
</dbReference>
<dbReference type="InterPro" id="IPR001702">
    <property type="entry name" value="Porin_Gram-ve"/>
</dbReference>
<sequence length="378" mass="40199">MKKSALFLALPMLAGASVAHAQSSVTLYGLLDAGLVYINNQSGHSNIETVTGQTNGSRWGLRGSEDLGGGMKAIFTLENGFDTSNGKLLQGGREFGRQAFVGLSSPYGTITLGRQYDPMTEWIGEIAATSLWAWVGTHPGDFDNLNSNFRVNNAVKYMSPNMYGLRLSGIFAPGGVAGNFGSNRIYTLAASYVNGPITAAIAYDNVNNPSVSAYDGTVNPGQPGYTSPGKSPVYSGYASANSVEIFGAGISYSFGAGKVGFVYTNTRFNDILRTPTTPNTGKATFNSYEINARWFVIPTLQLAASFDYTKAESAKYEQVDVGPDYFISKRTDLNLVGVWQHASGIDSTGKAAVAAIGSLGQSTTPNQVAVKLSLRHRF</sequence>
<protein>
    <submittedName>
        <fullName evidence="13">Porin</fullName>
    </submittedName>
</protein>
<dbReference type="GO" id="GO:0034220">
    <property type="term" value="P:monoatomic ion transmembrane transport"/>
    <property type="evidence" value="ECO:0007669"/>
    <property type="project" value="InterPro"/>
</dbReference>
<dbReference type="PRINTS" id="PR00182">
    <property type="entry name" value="ECOLNEIPORIN"/>
</dbReference>
<name>A0A157ZHS6_9BURK</name>
<comment type="caution">
    <text evidence="13">The sequence shown here is derived from an EMBL/GenBank/DDBJ whole genome shotgun (WGS) entry which is preliminary data.</text>
</comment>
<evidence type="ECO:0000256" key="1">
    <source>
        <dbReference type="ARBA" id="ARBA00004571"/>
    </source>
</evidence>
<evidence type="ECO:0000256" key="11">
    <source>
        <dbReference type="SAM" id="SignalP"/>
    </source>
</evidence>
<dbReference type="SUPFAM" id="SSF56935">
    <property type="entry name" value="Porins"/>
    <property type="match status" value="1"/>
</dbReference>
<dbReference type="CDD" id="cd00342">
    <property type="entry name" value="gram_neg_porins"/>
    <property type="match status" value="1"/>
</dbReference>
<dbReference type="GO" id="GO:0009279">
    <property type="term" value="C:cell outer membrane"/>
    <property type="evidence" value="ECO:0007669"/>
    <property type="project" value="UniProtKB-SubCell"/>
</dbReference>
<dbReference type="EMBL" id="FCOE02000002">
    <property type="protein sequence ID" value="SAK45094.1"/>
    <property type="molecule type" value="Genomic_DNA"/>
</dbReference>
<feature type="signal peptide" evidence="11">
    <location>
        <begin position="1"/>
        <end position="21"/>
    </location>
</feature>
<evidence type="ECO:0000256" key="8">
    <source>
        <dbReference type="ARBA" id="ARBA00023114"/>
    </source>
</evidence>
<dbReference type="InterPro" id="IPR002299">
    <property type="entry name" value="Porin_Neis"/>
</dbReference>
<comment type="subunit">
    <text evidence="2">Homotrimer.</text>
</comment>
<keyword evidence="6 11" id="KW-0732">Signal</keyword>
<evidence type="ECO:0000256" key="4">
    <source>
        <dbReference type="ARBA" id="ARBA00022452"/>
    </source>
</evidence>
<keyword evidence="5" id="KW-0812">Transmembrane</keyword>
<dbReference type="PRINTS" id="PR00184">
    <property type="entry name" value="NEISSPPORIN"/>
</dbReference>
<comment type="subcellular location">
    <subcellularLocation>
        <location evidence="1">Cell outer membrane</location>
        <topology evidence="1">Multi-pass membrane protein</topology>
    </subcellularLocation>
</comment>